<name>A0A6N9TPZ1_DISTH</name>
<dbReference type="AlphaFoldDB" id="A0A6N9TPZ1"/>
<keyword evidence="4" id="KW-1185">Reference proteome</keyword>
<evidence type="ECO:0000259" key="2">
    <source>
        <dbReference type="Pfam" id="PF04760"/>
    </source>
</evidence>
<dbReference type="RefSeq" id="WP_181448073.1">
    <property type="nucleotide sequence ID" value="NZ_JAAGRR010000154.1"/>
</dbReference>
<dbReference type="EMBL" id="JAAGRR010000154">
    <property type="protein sequence ID" value="NDY43342.1"/>
    <property type="molecule type" value="Genomic_DNA"/>
</dbReference>
<organism evidence="3 4">
    <name type="scientific">Dissulfurirhabdus thermomarina</name>
    <dbReference type="NCBI Taxonomy" id="1765737"/>
    <lineage>
        <taxon>Bacteria</taxon>
        <taxon>Deltaproteobacteria</taxon>
        <taxon>Dissulfurirhabdaceae</taxon>
        <taxon>Dissulfurirhabdus</taxon>
    </lineage>
</organism>
<dbReference type="InterPro" id="IPR006847">
    <property type="entry name" value="IF2_N"/>
</dbReference>
<feature type="region of interest" description="Disordered" evidence="1">
    <location>
        <begin position="88"/>
        <end position="109"/>
    </location>
</feature>
<dbReference type="Proteomes" id="UP000469346">
    <property type="component" value="Unassembled WGS sequence"/>
</dbReference>
<evidence type="ECO:0000256" key="1">
    <source>
        <dbReference type="SAM" id="MobiDB-lite"/>
    </source>
</evidence>
<feature type="non-terminal residue" evidence="3">
    <location>
        <position position="109"/>
    </location>
</feature>
<protein>
    <recommendedName>
        <fullName evidence="2">Translation initiation factor IF-2 N-terminal domain-containing protein</fullName>
    </recommendedName>
</protein>
<dbReference type="Pfam" id="PF04760">
    <property type="entry name" value="IF2_N"/>
    <property type="match status" value="1"/>
</dbReference>
<reference evidence="3 4" key="1">
    <citation type="submission" date="2020-02" db="EMBL/GenBank/DDBJ databases">
        <title>Comparative genomics of sulfur disproportionating microorganisms.</title>
        <authorList>
            <person name="Ward L.M."/>
            <person name="Bertran E."/>
            <person name="Johnston D.T."/>
        </authorList>
    </citation>
    <scope>NUCLEOTIDE SEQUENCE [LARGE SCALE GENOMIC DNA]</scope>
    <source>
        <strain evidence="3 4">DSM 100025</strain>
    </source>
</reference>
<feature type="domain" description="Translation initiation factor IF-2 N-terminal" evidence="2">
    <location>
        <begin position="1"/>
        <end position="50"/>
    </location>
</feature>
<evidence type="ECO:0000313" key="3">
    <source>
        <dbReference type="EMBL" id="NDY43342.1"/>
    </source>
</evidence>
<sequence length="109" mass="12054">MGKVRVHELAKEFGLTSKEMEARVRELGFEIKSYMSTLEDYEVDAIRRKMRGGGEAAEATGGDKPRAKKVIRRRHQVFRIKKIIKGGTETEVAPSEAAAPGGETPETPP</sequence>
<proteinExistence type="predicted"/>
<gene>
    <name evidence="3" type="ORF">G3N55_10880</name>
</gene>
<evidence type="ECO:0000313" key="4">
    <source>
        <dbReference type="Proteomes" id="UP000469346"/>
    </source>
</evidence>
<comment type="caution">
    <text evidence="3">The sequence shown here is derived from an EMBL/GenBank/DDBJ whole genome shotgun (WGS) entry which is preliminary data.</text>
</comment>
<dbReference type="Gene3D" id="1.10.10.2480">
    <property type="match status" value="1"/>
</dbReference>
<accession>A0A6N9TPZ1</accession>